<protein>
    <recommendedName>
        <fullName evidence="1">Glycosyltransferase 2-like domain-containing protein</fullName>
    </recommendedName>
</protein>
<dbReference type="Pfam" id="PF00535">
    <property type="entry name" value="Glycos_transf_2"/>
    <property type="match status" value="1"/>
</dbReference>
<accession>T0JQE6</accession>
<dbReference type="eggNOG" id="COG0463">
    <property type="taxonomic scope" value="Bacteria"/>
</dbReference>
<organism evidence="2 3">
    <name type="scientific">Sulfurimonas hongkongensis</name>
    <dbReference type="NCBI Taxonomy" id="1172190"/>
    <lineage>
        <taxon>Bacteria</taxon>
        <taxon>Pseudomonadati</taxon>
        <taxon>Campylobacterota</taxon>
        <taxon>Epsilonproteobacteria</taxon>
        <taxon>Campylobacterales</taxon>
        <taxon>Sulfurimonadaceae</taxon>
        <taxon>Sulfurimonas</taxon>
    </lineage>
</organism>
<dbReference type="PANTHER" id="PTHR22916:SF3">
    <property type="entry name" value="UDP-GLCNAC:BETAGAL BETA-1,3-N-ACETYLGLUCOSAMINYLTRANSFERASE-LIKE PROTEIN 1"/>
    <property type="match status" value="1"/>
</dbReference>
<dbReference type="STRING" id="1172190.M947_07860"/>
<proteinExistence type="predicted"/>
<name>T0JQE6_9BACT</name>
<dbReference type="Gene3D" id="3.90.550.10">
    <property type="entry name" value="Spore Coat Polysaccharide Biosynthesis Protein SpsA, Chain A"/>
    <property type="match status" value="1"/>
</dbReference>
<evidence type="ECO:0000313" key="2">
    <source>
        <dbReference type="EMBL" id="EQB39067.1"/>
    </source>
</evidence>
<keyword evidence="3" id="KW-1185">Reference proteome</keyword>
<feature type="domain" description="Glycosyltransferase 2-like" evidence="1">
    <location>
        <begin position="9"/>
        <end position="135"/>
    </location>
</feature>
<dbReference type="PANTHER" id="PTHR22916">
    <property type="entry name" value="GLYCOSYLTRANSFERASE"/>
    <property type="match status" value="1"/>
</dbReference>
<dbReference type="InterPro" id="IPR001173">
    <property type="entry name" value="Glyco_trans_2-like"/>
</dbReference>
<dbReference type="CDD" id="cd00761">
    <property type="entry name" value="Glyco_tranf_GTA_type"/>
    <property type="match status" value="1"/>
</dbReference>
<dbReference type="SUPFAM" id="SSF53448">
    <property type="entry name" value="Nucleotide-diphospho-sugar transferases"/>
    <property type="match status" value="1"/>
</dbReference>
<sequence length="251" mass="29384">MNSKLSLVSIITPSYNSEKFISQTIDSVLAQTYKNWEMIIVDDMSPDGANGIIEEYIKRDSRIKLIKLNKNSGPAVARNRAIEEAEGRYMAFLDADDLWKPQKLEYQVKFMRENDVAFTYSSYDLIDEDENDLGSFITKREISYKEMLKTCSVGCLTAIYDVKKLGKVYMPLILKRQDYATWLKILKEEKSAKGILEPLATYRILKDSVSSNKLKAAQYQWKIYREIEKLNIFQSIYYFTQYIYFGLRKYK</sequence>
<dbReference type="FunFam" id="3.90.550.10:FF:000130">
    <property type="entry name" value="Family 2 glycosyl transferase"/>
    <property type="match status" value="1"/>
</dbReference>
<dbReference type="InterPro" id="IPR029044">
    <property type="entry name" value="Nucleotide-diphossugar_trans"/>
</dbReference>
<reference evidence="2 3" key="1">
    <citation type="submission" date="2013-07" db="EMBL/GenBank/DDBJ databases">
        <title>Sulfurimonas hongkongensis AST-10 Genome Sequencing.</title>
        <authorList>
            <person name="Cai L."/>
            <person name="Zhang T."/>
        </authorList>
    </citation>
    <scope>NUCLEOTIDE SEQUENCE [LARGE SCALE GENOMIC DNA]</scope>
    <source>
        <strain evidence="2 3">AST-10</strain>
    </source>
</reference>
<evidence type="ECO:0000313" key="3">
    <source>
        <dbReference type="Proteomes" id="UP000015520"/>
    </source>
</evidence>
<gene>
    <name evidence="2" type="ORF">M947_07860</name>
</gene>
<dbReference type="RefSeq" id="WP_021287828.1">
    <property type="nucleotide sequence ID" value="NZ_AUPZ01000010.1"/>
</dbReference>
<dbReference type="EMBL" id="AUPZ01000010">
    <property type="protein sequence ID" value="EQB39067.1"/>
    <property type="molecule type" value="Genomic_DNA"/>
</dbReference>
<comment type="caution">
    <text evidence="2">The sequence shown here is derived from an EMBL/GenBank/DDBJ whole genome shotgun (WGS) entry which is preliminary data.</text>
</comment>
<evidence type="ECO:0000259" key="1">
    <source>
        <dbReference type="Pfam" id="PF00535"/>
    </source>
</evidence>
<dbReference type="Proteomes" id="UP000015520">
    <property type="component" value="Unassembled WGS sequence"/>
</dbReference>
<dbReference type="PATRIC" id="fig|1172190.3.peg.1520"/>
<dbReference type="AlphaFoldDB" id="T0JQE6"/>
<dbReference type="OrthoDB" id="9786172at2"/>
<dbReference type="GO" id="GO:0016758">
    <property type="term" value="F:hexosyltransferase activity"/>
    <property type="evidence" value="ECO:0007669"/>
    <property type="project" value="UniProtKB-ARBA"/>
</dbReference>